<comment type="similarity">
    <text evidence="1">Belongs to the GrpE family.</text>
</comment>
<evidence type="ECO:0000313" key="4">
    <source>
        <dbReference type="Proteomes" id="UP000812267"/>
    </source>
</evidence>
<comment type="function">
    <text evidence="1">Participates actively in the response to hyperosmotic and heat shock by preventing the aggregation of stress-denatured proteins, in association with DnaK and GrpE. It is the nucleotide exchange factor for DnaK and may function as a thermosensor. Unfolded proteins bind initially to DnaJ; upon interaction with the DnaJ-bound protein, DnaK hydrolyzes its bound ATP, resulting in the formation of a stable complex. GrpE releases ADP from DnaK; ATP binding to DnaK triggers the release of the substrate protein, thus completing the reaction cycle. Several rounds of ATP-dependent interactions between DnaJ, DnaK and GrpE are required for fully efficient folding.</text>
</comment>
<comment type="subcellular location">
    <subcellularLocation>
        <location evidence="1">Cytoplasm</location>
    </subcellularLocation>
</comment>
<evidence type="ECO:0000313" key="3">
    <source>
        <dbReference type="EMBL" id="MBU4693791.1"/>
    </source>
</evidence>
<reference evidence="3" key="1">
    <citation type="submission" date="2021-06" db="EMBL/GenBank/DDBJ databases">
        <title>Novel Mycoplasma species detected in California sea lions (Zalophus californianus) from the USA.</title>
        <authorList>
            <person name="Volokhov D.V."/>
            <person name="Furtak V.A."/>
            <person name="Zagorodnyaya T.A."/>
        </authorList>
    </citation>
    <scope>NUCLEOTIDE SEQUENCE [LARGE SCALE GENOMIC DNA]</scope>
    <source>
        <strain evidence="3">CSL 4779</strain>
    </source>
</reference>
<feature type="coiled-coil region" evidence="2">
    <location>
        <begin position="99"/>
        <end position="154"/>
    </location>
</feature>
<dbReference type="HAMAP" id="MF_01151">
    <property type="entry name" value="GrpE"/>
    <property type="match status" value="1"/>
</dbReference>
<dbReference type="InterPro" id="IPR000740">
    <property type="entry name" value="GrpE"/>
</dbReference>
<dbReference type="PANTHER" id="PTHR21237">
    <property type="entry name" value="GRPE PROTEIN"/>
    <property type="match status" value="1"/>
</dbReference>
<evidence type="ECO:0000256" key="2">
    <source>
        <dbReference type="SAM" id="Coils"/>
    </source>
</evidence>
<evidence type="ECO:0000256" key="1">
    <source>
        <dbReference type="HAMAP-Rule" id="MF_01151"/>
    </source>
</evidence>
<dbReference type="EMBL" id="JAHMHK010000004">
    <property type="protein sequence ID" value="MBU4693791.1"/>
    <property type="molecule type" value="Genomic_DNA"/>
</dbReference>
<proteinExistence type="inferred from homology"/>
<dbReference type="RefSeq" id="WP_216567895.1">
    <property type="nucleotide sequence ID" value="NZ_JAHMHK010000004.1"/>
</dbReference>
<dbReference type="Pfam" id="PF01025">
    <property type="entry name" value="GrpE"/>
    <property type="match status" value="1"/>
</dbReference>
<organism evidence="3 4">
    <name type="scientific">Mycoplasma zalophidermidis</name>
    <dbReference type="NCBI Taxonomy" id="398174"/>
    <lineage>
        <taxon>Bacteria</taxon>
        <taxon>Bacillati</taxon>
        <taxon>Mycoplasmatota</taxon>
        <taxon>Mollicutes</taxon>
        <taxon>Mycoplasmataceae</taxon>
        <taxon>Mycoplasma</taxon>
    </lineage>
</organism>
<keyword evidence="1" id="KW-0963">Cytoplasm</keyword>
<keyword evidence="1" id="KW-0346">Stress response</keyword>
<dbReference type="PANTHER" id="PTHR21237:SF23">
    <property type="entry name" value="GRPE PROTEIN HOMOLOG, MITOCHONDRIAL"/>
    <property type="match status" value="1"/>
</dbReference>
<sequence length="279" mass="32317">MRDKDLKTGTIIKTNVKVFEGKKFIKKLSKRNYLIKLGESSINSQIDESIMNTGWAPRYKIIVTFDENAKSDYAKKTLTFDIENLSFESSKKFKNDKEKEQKSMELENLKKELVDSKLEFKLLADKFFALEEINNTLKEKIRELNNKVNENKRITVPEEEIKRIKEYALQKFFEDFTNPFATLKLAVESGLNSTEHSVKTYVTGFKMVLGMLESVFNSHGLKTFLPKVGDIFDPNTQKPIDFVIDPDVEPNTIKRVDCEAYLLNDRVIKYALVVVSKKE</sequence>
<dbReference type="Proteomes" id="UP000812267">
    <property type="component" value="Unassembled WGS sequence"/>
</dbReference>
<accession>A0ABS6DS25</accession>
<keyword evidence="1" id="KW-0143">Chaperone</keyword>
<keyword evidence="2" id="KW-0175">Coiled coil</keyword>
<comment type="subunit">
    <text evidence="1">Homodimer.</text>
</comment>
<protein>
    <recommendedName>
        <fullName evidence="1">Protein GrpE</fullName>
    </recommendedName>
    <alternativeName>
        <fullName evidence="1">HSP-70 cofactor</fullName>
    </alternativeName>
</protein>
<keyword evidence="4" id="KW-1185">Reference proteome</keyword>
<comment type="caution">
    <text evidence="3">The sequence shown here is derived from an EMBL/GenBank/DDBJ whole genome shotgun (WGS) entry which is preliminary data.</text>
</comment>
<gene>
    <name evidence="1" type="primary">grpE</name>
    <name evidence="3" type="ORF">KQ878_02740</name>
</gene>
<name>A0ABS6DS25_9MOLU</name>